<evidence type="ECO:0000256" key="1">
    <source>
        <dbReference type="SAM" id="Phobius"/>
    </source>
</evidence>
<evidence type="ECO:0000313" key="2">
    <source>
        <dbReference type="EMBL" id="KRN56852.1"/>
    </source>
</evidence>
<dbReference type="PATRIC" id="fig|1449336.4.peg.512"/>
<keyword evidence="1" id="KW-0472">Membrane</keyword>
<name>A0A0R2I501_CARDV</name>
<dbReference type="PANTHER" id="PTHR40044">
    <property type="entry name" value="INTEGRAL MEMBRANE PROTEIN-RELATED"/>
    <property type="match status" value="1"/>
</dbReference>
<comment type="caution">
    <text evidence="2">The sequence shown here is derived from an EMBL/GenBank/DDBJ whole genome shotgun (WGS) entry which is preliminary data.</text>
</comment>
<evidence type="ECO:0000313" key="3">
    <source>
        <dbReference type="Proteomes" id="UP000051658"/>
    </source>
</evidence>
<feature type="transmembrane region" description="Helical" evidence="1">
    <location>
        <begin position="71"/>
        <end position="88"/>
    </location>
</feature>
<dbReference type="AlphaFoldDB" id="A0A0R2I501"/>
<evidence type="ECO:0008006" key="4">
    <source>
        <dbReference type="Google" id="ProtNLM"/>
    </source>
</evidence>
<feature type="transmembrane region" description="Helical" evidence="1">
    <location>
        <begin position="94"/>
        <end position="114"/>
    </location>
</feature>
<dbReference type="EMBL" id="JQBS01000017">
    <property type="protein sequence ID" value="KRN56852.1"/>
    <property type="molecule type" value="Genomic_DNA"/>
</dbReference>
<dbReference type="Proteomes" id="UP000051658">
    <property type="component" value="Unassembled WGS sequence"/>
</dbReference>
<feature type="transmembrane region" description="Helical" evidence="1">
    <location>
        <begin position="23"/>
        <end position="50"/>
    </location>
</feature>
<dbReference type="PANTHER" id="PTHR40044:SF1">
    <property type="entry name" value="INTEGRAL MEMBRANE PROTEIN"/>
    <property type="match status" value="1"/>
</dbReference>
<accession>A0A0R2I501</accession>
<keyword evidence="3" id="KW-1185">Reference proteome</keyword>
<feature type="transmembrane region" description="Helical" evidence="1">
    <location>
        <begin position="121"/>
        <end position="145"/>
    </location>
</feature>
<dbReference type="InterPro" id="IPR010387">
    <property type="entry name" value="QueT"/>
</dbReference>
<gene>
    <name evidence="2" type="ORF">IV74_GL000499</name>
</gene>
<keyword evidence="1" id="KW-1133">Transmembrane helix</keyword>
<dbReference type="Pfam" id="PF06177">
    <property type="entry name" value="QueT"/>
    <property type="match status" value="1"/>
</dbReference>
<sequence length="180" mass="19678">MNELFYKGELKMNQSKTRQSSRWSIAAISKMGMVTALYVAVTVFLSVISFGAIQIRLSEGFNFLAIYNKRYILSVTLGVMIANLASPLGIVDVVIGGSATFLTLLCASFVAGKIAHPIWKIVATTLIFSCSMFTVAGELAFFYQLPFWSTWFVVGLGELISMSLGGALMHLVNKKIDLSI</sequence>
<proteinExistence type="predicted"/>
<organism evidence="2 3">
    <name type="scientific">Carnobacterium divergens DSM 20623</name>
    <dbReference type="NCBI Taxonomy" id="1449336"/>
    <lineage>
        <taxon>Bacteria</taxon>
        <taxon>Bacillati</taxon>
        <taxon>Bacillota</taxon>
        <taxon>Bacilli</taxon>
        <taxon>Lactobacillales</taxon>
        <taxon>Carnobacteriaceae</taxon>
        <taxon>Carnobacterium</taxon>
    </lineage>
</organism>
<keyword evidence="1" id="KW-0812">Transmembrane</keyword>
<protein>
    <recommendedName>
        <fullName evidence="4">QueT transporter family protein</fullName>
    </recommendedName>
</protein>
<reference evidence="2 3" key="1">
    <citation type="journal article" date="2015" name="Genome Announc.">
        <title>Expanding the biotechnology potential of lactobacilli through comparative genomics of 213 strains and associated genera.</title>
        <authorList>
            <person name="Sun Z."/>
            <person name="Harris H.M."/>
            <person name="McCann A."/>
            <person name="Guo C."/>
            <person name="Argimon S."/>
            <person name="Zhang W."/>
            <person name="Yang X."/>
            <person name="Jeffery I.B."/>
            <person name="Cooney J.C."/>
            <person name="Kagawa T.F."/>
            <person name="Liu W."/>
            <person name="Song Y."/>
            <person name="Salvetti E."/>
            <person name="Wrobel A."/>
            <person name="Rasinkangas P."/>
            <person name="Parkhill J."/>
            <person name="Rea M.C."/>
            <person name="O'Sullivan O."/>
            <person name="Ritari J."/>
            <person name="Douillard F.P."/>
            <person name="Paul Ross R."/>
            <person name="Yang R."/>
            <person name="Briner A.E."/>
            <person name="Felis G.E."/>
            <person name="de Vos W.M."/>
            <person name="Barrangou R."/>
            <person name="Klaenhammer T.R."/>
            <person name="Caufield P.W."/>
            <person name="Cui Y."/>
            <person name="Zhang H."/>
            <person name="O'Toole P.W."/>
        </authorList>
    </citation>
    <scope>NUCLEOTIDE SEQUENCE [LARGE SCALE GENOMIC DNA]</scope>
    <source>
        <strain evidence="2 3">DSM 20623</strain>
    </source>
</reference>
<dbReference type="PIRSF" id="PIRSF031501">
    <property type="entry name" value="QueT"/>
    <property type="match status" value="1"/>
</dbReference>
<feature type="transmembrane region" description="Helical" evidence="1">
    <location>
        <begin position="151"/>
        <end position="172"/>
    </location>
</feature>
<dbReference type="eggNOG" id="COG4708">
    <property type="taxonomic scope" value="Bacteria"/>
</dbReference>